<keyword evidence="3" id="KW-1185">Reference proteome</keyword>
<proteinExistence type="predicted"/>
<name>A0ABS9HPF7_9CORY</name>
<keyword evidence="1" id="KW-0472">Membrane</keyword>
<gene>
    <name evidence="2" type="ORF">L3H44_11160</name>
</gene>
<feature type="transmembrane region" description="Helical" evidence="1">
    <location>
        <begin position="12"/>
        <end position="32"/>
    </location>
</feature>
<dbReference type="EMBL" id="JAKJKU010000117">
    <property type="protein sequence ID" value="MCF6774941.1"/>
    <property type="molecule type" value="Genomic_DNA"/>
</dbReference>
<sequence>ELEMMDDVMAKLRNVIPMVIRLYSACIFWRLSMFKRLKEVGKLVGDEIRMVIGIGIVAGF</sequence>
<accession>A0ABS9HPF7</accession>
<keyword evidence="1" id="KW-0812">Transmembrane</keyword>
<dbReference type="Proteomes" id="UP001200604">
    <property type="component" value="Unassembled WGS sequence"/>
</dbReference>
<comment type="caution">
    <text evidence="2">The sequence shown here is derived from an EMBL/GenBank/DDBJ whole genome shotgun (WGS) entry which is preliminary data.</text>
</comment>
<reference evidence="2 3" key="1">
    <citation type="submission" date="2022-01" db="EMBL/GenBank/DDBJ databases">
        <title>Identification and Characterization of Corynebacterium sp.</title>
        <authorList>
            <person name="Luo Q."/>
            <person name="Qu P."/>
            <person name="Chen Q."/>
        </authorList>
    </citation>
    <scope>NUCLEOTIDE SEQUENCE [LARGE SCALE GENOMIC DNA]</scope>
    <source>
        <strain evidence="2 3">MC-12</strain>
    </source>
</reference>
<protein>
    <submittedName>
        <fullName evidence="2">Uncharacterized protein</fullName>
    </submittedName>
</protein>
<feature type="non-terminal residue" evidence="2">
    <location>
        <position position="1"/>
    </location>
</feature>
<organism evidence="2 3">
    <name type="scientific">Corynebacterium parakroppenstedtii</name>
    <dbReference type="NCBI Taxonomy" id="2828363"/>
    <lineage>
        <taxon>Bacteria</taxon>
        <taxon>Bacillati</taxon>
        <taxon>Actinomycetota</taxon>
        <taxon>Actinomycetes</taxon>
        <taxon>Mycobacteriales</taxon>
        <taxon>Corynebacteriaceae</taxon>
        <taxon>Corynebacterium</taxon>
    </lineage>
</organism>
<evidence type="ECO:0000313" key="2">
    <source>
        <dbReference type="EMBL" id="MCF6774941.1"/>
    </source>
</evidence>
<evidence type="ECO:0000256" key="1">
    <source>
        <dbReference type="SAM" id="Phobius"/>
    </source>
</evidence>
<evidence type="ECO:0000313" key="3">
    <source>
        <dbReference type="Proteomes" id="UP001200604"/>
    </source>
</evidence>
<dbReference type="RefSeq" id="WP_236881291.1">
    <property type="nucleotide sequence ID" value="NZ_JAKJKU010000117.1"/>
</dbReference>
<keyword evidence="1" id="KW-1133">Transmembrane helix</keyword>